<dbReference type="PRINTS" id="PR01273">
    <property type="entry name" value="INVTBRTCOLOR"/>
</dbReference>
<keyword evidence="6" id="KW-1185">Reference proteome</keyword>
<evidence type="ECO:0000313" key="6">
    <source>
        <dbReference type="Proteomes" id="UP001234178"/>
    </source>
</evidence>
<dbReference type="InterPro" id="IPR012674">
    <property type="entry name" value="Calycin"/>
</dbReference>
<dbReference type="PIRSF" id="PIRSF036893">
    <property type="entry name" value="Lipocalin_ApoD"/>
    <property type="match status" value="1"/>
</dbReference>
<dbReference type="PANTHER" id="PTHR10612">
    <property type="entry name" value="APOLIPOPROTEIN D"/>
    <property type="match status" value="1"/>
</dbReference>
<evidence type="ECO:0000256" key="1">
    <source>
        <dbReference type="ARBA" id="ARBA00006889"/>
    </source>
</evidence>
<dbReference type="InterPro" id="IPR003057">
    <property type="entry name" value="Invtbrt_color"/>
</dbReference>
<evidence type="ECO:0000256" key="2">
    <source>
        <dbReference type="ARBA" id="ARBA00023157"/>
    </source>
</evidence>
<feature type="chain" id="PRO_5045015153" description="Lipocalin/cytosolic fatty-acid binding domain-containing protein" evidence="3">
    <location>
        <begin position="21"/>
        <end position="195"/>
    </location>
</feature>
<evidence type="ECO:0000259" key="4">
    <source>
        <dbReference type="Pfam" id="PF00061"/>
    </source>
</evidence>
<dbReference type="EMBL" id="JAOYFB010000038">
    <property type="protein sequence ID" value="KAK4025997.1"/>
    <property type="molecule type" value="Genomic_DNA"/>
</dbReference>
<comment type="similarity">
    <text evidence="1 3">Belongs to the calycin superfamily. Lipocalin family.</text>
</comment>
<accession>A0ABR0ALL4</accession>
<evidence type="ECO:0000256" key="3">
    <source>
        <dbReference type="PIRNR" id="PIRNR036893"/>
    </source>
</evidence>
<dbReference type="InterPro" id="IPR000566">
    <property type="entry name" value="Lipocln_cytosolic_FA-bd_dom"/>
</dbReference>
<dbReference type="PANTHER" id="PTHR10612:SF34">
    <property type="entry name" value="APOLIPOPROTEIN D"/>
    <property type="match status" value="1"/>
</dbReference>
<comment type="caution">
    <text evidence="5">The sequence shown here is derived from an EMBL/GenBank/DDBJ whole genome shotgun (WGS) entry which is preliminary data.</text>
</comment>
<feature type="signal peptide" evidence="3">
    <location>
        <begin position="1"/>
        <end position="20"/>
    </location>
</feature>
<dbReference type="InterPro" id="IPR022271">
    <property type="entry name" value="Lipocalin_ApoD"/>
</dbReference>
<dbReference type="Proteomes" id="UP001234178">
    <property type="component" value="Unassembled WGS sequence"/>
</dbReference>
<reference evidence="5 6" key="1">
    <citation type="journal article" date="2023" name="Nucleic Acids Res.">
        <title>The hologenome of Daphnia magna reveals possible DNA methylation and microbiome-mediated evolution of the host genome.</title>
        <authorList>
            <person name="Chaturvedi A."/>
            <person name="Li X."/>
            <person name="Dhandapani V."/>
            <person name="Marshall H."/>
            <person name="Kissane S."/>
            <person name="Cuenca-Cambronero M."/>
            <person name="Asole G."/>
            <person name="Calvet F."/>
            <person name="Ruiz-Romero M."/>
            <person name="Marangio P."/>
            <person name="Guigo R."/>
            <person name="Rago D."/>
            <person name="Mirbahai L."/>
            <person name="Eastwood N."/>
            <person name="Colbourne J.K."/>
            <person name="Zhou J."/>
            <person name="Mallon E."/>
            <person name="Orsini L."/>
        </authorList>
    </citation>
    <scope>NUCLEOTIDE SEQUENCE [LARGE SCALE GENOMIC DNA]</scope>
    <source>
        <strain evidence="5">LRV0_1</strain>
    </source>
</reference>
<protein>
    <recommendedName>
        <fullName evidence="4">Lipocalin/cytosolic fatty-acid binding domain-containing protein</fullName>
    </recommendedName>
</protein>
<name>A0ABR0ALL4_9CRUS</name>
<proteinExistence type="inferred from homology"/>
<feature type="domain" description="Lipocalin/cytosolic fatty-acid binding" evidence="4">
    <location>
        <begin position="43"/>
        <end position="186"/>
    </location>
</feature>
<organism evidence="5 6">
    <name type="scientific">Daphnia magna</name>
    <dbReference type="NCBI Taxonomy" id="35525"/>
    <lineage>
        <taxon>Eukaryota</taxon>
        <taxon>Metazoa</taxon>
        <taxon>Ecdysozoa</taxon>
        <taxon>Arthropoda</taxon>
        <taxon>Crustacea</taxon>
        <taxon>Branchiopoda</taxon>
        <taxon>Diplostraca</taxon>
        <taxon>Cladocera</taxon>
        <taxon>Anomopoda</taxon>
        <taxon>Daphniidae</taxon>
        <taxon>Daphnia</taxon>
    </lineage>
</organism>
<keyword evidence="3" id="KW-0732">Signal</keyword>
<dbReference type="SUPFAM" id="SSF50814">
    <property type="entry name" value="Lipocalins"/>
    <property type="match status" value="1"/>
</dbReference>
<keyword evidence="2" id="KW-1015">Disulfide bond</keyword>
<sequence length="195" mass="21832">MHSCTALAVLLNALIGVINCQTLNMGRCPTVDVKKDFDLTKYVGTWYENTKNRRYWFIMDSGLKCASETYTLDGNDTILVHNKGQRVLPITGRFVSAKGVGKLVSPGKLEFTFKDSPFSPENVPYWVLDTDYTNYAVVWSCSTRARVNAQITWILTREIKPDPSVLRAAMDVLSRNGLGRTSMIPTNHNSCKEAS</sequence>
<gene>
    <name evidence="5" type="ORF">OUZ56_015026</name>
</gene>
<evidence type="ECO:0000313" key="5">
    <source>
        <dbReference type="EMBL" id="KAK4025997.1"/>
    </source>
</evidence>
<dbReference type="Pfam" id="PF00061">
    <property type="entry name" value="Lipocalin"/>
    <property type="match status" value="1"/>
</dbReference>
<dbReference type="Gene3D" id="2.40.128.20">
    <property type="match status" value="1"/>
</dbReference>